<protein>
    <submittedName>
        <fullName evidence="1">Uncharacterized protein</fullName>
    </submittedName>
</protein>
<comment type="caution">
    <text evidence="1">The sequence shown here is derived from an EMBL/GenBank/DDBJ whole genome shotgun (WGS) entry which is preliminary data.</text>
</comment>
<gene>
    <name evidence="1" type="ORF">CYMTET_26093</name>
</gene>
<organism evidence="1 2">
    <name type="scientific">Cymbomonas tetramitiformis</name>
    <dbReference type="NCBI Taxonomy" id="36881"/>
    <lineage>
        <taxon>Eukaryota</taxon>
        <taxon>Viridiplantae</taxon>
        <taxon>Chlorophyta</taxon>
        <taxon>Pyramimonadophyceae</taxon>
        <taxon>Pyramimonadales</taxon>
        <taxon>Pyramimonadaceae</taxon>
        <taxon>Cymbomonas</taxon>
    </lineage>
</organism>
<accession>A0AAE0FSR5</accession>
<proteinExistence type="predicted"/>
<dbReference type="Proteomes" id="UP001190700">
    <property type="component" value="Unassembled WGS sequence"/>
</dbReference>
<name>A0AAE0FSR5_9CHLO</name>
<evidence type="ECO:0000313" key="1">
    <source>
        <dbReference type="EMBL" id="KAK3265210.1"/>
    </source>
</evidence>
<evidence type="ECO:0000313" key="2">
    <source>
        <dbReference type="Proteomes" id="UP001190700"/>
    </source>
</evidence>
<dbReference type="AlphaFoldDB" id="A0AAE0FSR5"/>
<keyword evidence="2" id="KW-1185">Reference proteome</keyword>
<reference evidence="1 2" key="1">
    <citation type="journal article" date="2015" name="Genome Biol. Evol.">
        <title>Comparative Genomics of a Bacterivorous Green Alga Reveals Evolutionary Causalities and Consequences of Phago-Mixotrophic Mode of Nutrition.</title>
        <authorList>
            <person name="Burns J.A."/>
            <person name="Paasch A."/>
            <person name="Narechania A."/>
            <person name="Kim E."/>
        </authorList>
    </citation>
    <scope>NUCLEOTIDE SEQUENCE [LARGE SCALE GENOMIC DNA]</scope>
    <source>
        <strain evidence="1 2">PLY_AMNH</strain>
    </source>
</reference>
<feature type="non-terminal residue" evidence="1">
    <location>
        <position position="184"/>
    </location>
</feature>
<dbReference type="EMBL" id="LGRX02014073">
    <property type="protein sequence ID" value="KAK3265210.1"/>
    <property type="molecule type" value="Genomic_DNA"/>
</dbReference>
<sequence>MNSLFEGLQDFAHTHGIDAVAFETRVGHELYQDDGEALKSTMTSLDSFRAEVKVLDAKSRAVNNAIKVLAATAEEYAASLERASNILISQLAQKKEAEKFGQLARNQSRVFSWLGQYVSALVEESAQSADGDLHQALEAQYREQVRPVKVEYVKPKQEYLFYKVLNPFARPFHSIFLVELSQKV</sequence>